<dbReference type="RefSeq" id="WP_093689411.1">
    <property type="nucleotide sequence ID" value="NZ_FNBU01000009.1"/>
</dbReference>
<accession>A0A1G7KNW7</accession>
<keyword evidence="6" id="KW-0966">Cell projection</keyword>
<evidence type="ECO:0000313" key="6">
    <source>
        <dbReference type="EMBL" id="SDF38821.1"/>
    </source>
</evidence>
<protein>
    <recommendedName>
        <fullName evidence="4 5">Flagellar hook-basal body complex protein FliE</fullName>
    </recommendedName>
</protein>
<comment type="similarity">
    <text evidence="2 4">Belongs to the FliE family.</text>
</comment>
<dbReference type="InterPro" id="IPR001624">
    <property type="entry name" value="FliE"/>
</dbReference>
<dbReference type="OrthoDB" id="9812413at2"/>
<dbReference type="NCBIfam" id="TIGR00205">
    <property type="entry name" value="fliE"/>
    <property type="match status" value="1"/>
</dbReference>
<keyword evidence="3 4" id="KW-0975">Bacterial flagellum</keyword>
<reference evidence="7" key="1">
    <citation type="submission" date="2016-10" db="EMBL/GenBank/DDBJ databases">
        <authorList>
            <person name="Varghese N."/>
            <person name="Submissions S."/>
        </authorList>
    </citation>
    <scope>NUCLEOTIDE SEQUENCE [LARGE SCALE GENOMIC DNA]</scope>
    <source>
        <strain evidence="7">DSM 23256</strain>
    </source>
</reference>
<evidence type="ECO:0000256" key="2">
    <source>
        <dbReference type="ARBA" id="ARBA00009272"/>
    </source>
</evidence>
<dbReference type="STRING" id="1123285.SAMN05660235_01402"/>
<evidence type="ECO:0000256" key="5">
    <source>
        <dbReference type="NCBIfam" id="TIGR00205"/>
    </source>
</evidence>
<dbReference type="HAMAP" id="MF_00724">
    <property type="entry name" value="FliE"/>
    <property type="match status" value="1"/>
</dbReference>
<keyword evidence="6" id="KW-0969">Cilium</keyword>
<dbReference type="PRINTS" id="PR01006">
    <property type="entry name" value="FLGHOOKFLIE"/>
</dbReference>
<keyword evidence="7" id="KW-1185">Reference proteome</keyword>
<sequence>MQIKKLGLSPVGSRINIEEAASARNDHKDFAQFLTDALRDVNRLQHEAQQASLNLAAGKVQDISEVVIAAEKATIALQLTMQVRNKVVDAYQEVMRMQV</sequence>
<dbReference type="GO" id="GO:0005198">
    <property type="term" value="F:structural molecule activity"/>
    <property type="evidence" value="ECO:0007669"/>
    <property type="project" value="UniProtKB-UniRule"/>
</dbReference>
<dbReference type="PANTHER" id="PTHR34653:SF1">
    <property type="entry name" value="FLAGELLAR HOOK-BASAL BODY COMPLEX PROTEIN FLIE"/>
    <property type="match status" value="1"/>
</dbReference>
<proteinExistence type="inferred from homology"/>
<dbReference type="Proteomes" id="UP000243333">
    <property type="component" value="Unassembled WGS sequence"/>
</dbReference>
<name>A0A1G7KNW7_9FIRM</name>
<evidence type="ECO:0000313" key="7">
    <source>
        <dbReference type="Proteomes" id="UP000243333"/>
    </source>
</evidence>
<dbReference type="PANTHER" id="PTHR34653">
    <property type="match status" value="1"/>
</dbReference>
<dbReference type="EMBL" id="FNBU01000009">
    <property type="protein sequence ID" value="SDF38821.1"/>
    <property type="molecule type" value="Genomic_DNA"/>
</dbReference>
<dbReference type="GO" id="GO:0071973">
    <property type="term" value="P:bacterial-type flagellum-dependent cell motility"/>
    <property type="evidence" value="ECO:0007669"/>
    <property type="project" value="InterPro"/>
</dbReference>
<dbReference type="GO" id="GO:0009425">
    <property type="term" value="C:bacterial-type flagellum basal body"/>
    <property type="evidence" value="ECO:0007669"/>
    <property type="project" value="UniProtKB-SubCell"/>
</dbReference>
<evidence type="ECO:0000256" key="4">
    <source>
        <dbReference type="HAMAP-Rule" id="MF_00724"/>
    </source>
</evidence>
<evidence type="ECO:0000256" key="1">
    <source>
        <dbReference type="ARBA" id="ARBA00004117"/>
    </source>
</evidence>
<keyword evidence="6" id="KW-0282">Flagellum</keyword>
<dbReference type="Pfam" id="PF02049">
    <property type="entry name" value="FliE"/>
    <property type="match status" value="1"/>
</dbReference>
<dbReference type="AlphaFoldDB" id="A0A1G7KNW7"/>
<evidence type="ECO:0000256" key="3">
    <source>
        <dbReference type="ARBA" id="ARBA00023143"/>
    </source>
</evidence>
<comment type="subcellular location">
    <subcellularLocation>
        <location evidence="1 4">Bacterial flagellum basal body</location>
    </subcellularLocation>
</comment>
<dbReference type="GO" id="GO:0003774">
    <property type="term" value="F:cytoskeletal motor activity"/>
    <property type="evidence" value="ECO:0007669"/>
    <property type="project" value="InterPro"/>
</dbReference>
<gene>
    <name evidence="4" type="primary">fliE</name>
    <name evidence="6" type="ORF">SAMN05660235_01402</name>
</gene>
<organism evidence="6 7">
    <name type="scientific">Sporolituus thermophilus DSM 23256</name>
    <dbReference type="NCBI Taxonomy" id="1123285"/>
    <lineage>
        <taxon>Bacteria</taxon>
        <taxon>Bacillati</taxon>
        <taxon>Bacillota</taxon>
        <taxon>Negativicutes</taxon>
        <taxon>Selenomonadales</taxon>
        <taxon>Sporomusaceae</taxon>
        <taxon>Sporolituus</taxon>
    </lineage>
</organism>